<keyword evidence="2" id="KW-1185">Reference proteome</keyword>
<dbReference type="InterPro" id="IPR018707">
    <property type="entry name" value="LpxR"/>
</dbReference>
<dbReference type="Pfam" id="PF09982">
    <property type="entry name" value="LpxR"/>
    <property type="match status" value="1"/>
</dbReference>
<proteinExistence type="predicted"/>
<dbReference type="EMBL" id="LAPZ01000005">
    <property type="protein sequence ID" value="OSY87878.1"/>
    <property type="molecule type" value="Genomic_DNA"/>
</dbReference>
<evidence type="ECO:0008006" key="3">
    <source>
        <dbReference type="Google" id="ProtNLM"/>
    </source>
</evidence>
<dbReference type="InParanoid" id="A0A1Y2PDX2"/>
<reference evidence="1 2" key="1">
    <citation type="submission" date="2015-03" db="EMBL/GenBank/DDBJ databases">
        <title>Genome sequence of Tenacibaculum sp. S2-2, isolated from intestinal microbiota of sea cucumber, Apostichopus japonicas.</title>
        <authorList>
            <person name="Shao Z."/>
            <person name="Wang L."/>
            <person name="Li X."/>
        </authorList>
    </citation>
    <scope>NUCLEOTIDE SEQUENCE [LARGE SCALE GENOMIC DNA]</scope>
    <source>
        <strain evidence="1 2">S2-2</strain>
    </source>
</reference>
<comment type="caution">
    <text evidence="1">The sequence shown here is derived from an EMBL/GenBank/DDBJ whole genome shotgun (WGS) entry which is preliminary data.</text>
</comment>
<name>A0A1Y2PDX2_9FLAO</name>
<sequence>MFDTVKKFLYTLLFFISLPVIAQRKYAKEFSFYNDNDLYTSTYQDRYYTNGMFFSYRYLANNDNSTIEKKIFEFQIGHKMYTPHKATVDQKTDHDRPFAAYLYGSFGFHNFYSNNSALKISAQIGVIGPSALGWELQDLIHDIYGFKKAIGWKYQIANAFAFNLNSNYKKTLFADTKNTFDITWNNNFRLGTVFTDISTGLYTRIGFKPLQKIVNSIAFNSNLNNKNTNYNNEAEVFFFVNPMIHYVLYDATIQGSFLNDNSMITYDVKPIKFTTQFGIRFTSNRFNFGYIVNLHTKKLKSLRVPNTNFYGTIILNYQFN</sequence>
<accession>A0A1Y2PDX2</accession>
<dbReference type="Gene3D" id="2.40.128.140">
    <property type="entry name" value="Outer membrane protein"/>
    <property type="match status" value="1"/>
</dbReference>
<dbReference type="InterPro" id="IPR037107">
    <property type="entry name" value="Put_OMP_sf"/>
</dbReference>
<organism evidence="1 2">
    <name type="scientific">Tenacibaculum holothuriorum</name>
    <dbReference type="NCBI Taxonomy" id="1635173"/>
    <lineage>
        <taxon>Bacteria</taxon>
        <taxon>Pseudomonadati</taxon>
        <taxon>Bacteroidota</taxon>
        <taxon>Flavobacteriia</taxon>
        <taxon>Flavobacteriales</taxon>
        <taxon>Flavobacteriaceae</taxon>
        <taxon>Tenacibaculum</taxon>
    </lineage>
</organism>
<evidence type="ECO:0000313" key="2">
    <source>
        <dbReference type="Proteomes" id="UP000194221"/>
    </source>
</evidence>
<dbReference type="AlphaFoldDB" id="A0A1Y2PDX2"/>
<protein>
    <recommendedName>
        <fullName evidence="3">Outer membrane protein</fullName>
    </recommendedName>
</protein>
<dbReference type="Proteomes" id="UP000194221">
    <property type="component" value="Unassembled WGS sequence"/>
</dbReference>
<dbReference type="STRING" id="1635173.WH52_07495"/>
<evidence type="ECO:0000313" key="1">
    <source>
        <dbReference type="EMBL" id="OSY87878.1"/>
    </source>
</evidence>
<gene>
    <name evidence="1" type="ORF">WH52_07495</name>
</gene>